<organism evidence="1 2">
    <name type="scientific">Ricinus communis</name>
    <name type="common">Castor bean</name>
    <dbReference type="NCBI Taxonomy" id="3988"/>
    <lineage>
        <taxon>Eukaryota</taxon>
        <taxon>Viridiplantae</taxon>
        <taxon>Streptophyta</taxon>
        <taxon>Embryophyta</taxon>
        <taxon>Tracheophyta</taxon>
        <taxon>Spermatophyta</taxon>
        <taxon>Magnoliopsida</taxon>
        <taxon>eudicotyledons</taxon>
        <taxon>Gunneridae</taxon>
        <taxon>Pentapetalae</taxon>
        <taxon>rosids</taxon>
        <taxon>fabids</taxon>
        <taxon>Malpighiales</taxon>
        <taxon>Euphorbiaceae</taxon>
        <taxon>Acalyphoideae</taxon>
        <taxon>Acalypheae</taxon>
        <taxon>Ricinus</taxon>
    </lineage>
</organism>
<evidence type="ECO:0000313" key="1">
    <source>
        <dbReference type="EMBL" id="EEF36030.1"/>
    </source>
</evidence>
<dbReference type="Proteomes" id="UP000008311">
    <property type="component" value="Unassembled WGS sequence"/>
</dbReference>
<keyword evidence="2" id="KW-1185">Reference proteome</keyword>
<protein>
    <submittedName>
        <fullName evidence="1">Uncharacterized protein</fullName>
    </submittedName>
</protein>
<reference evidence="2" key="1">
    <citation type="journal article" date="2010" name="Nat. Biotechnol.">
        <title>Draft genome sequence of the oilseed species Ricinus communis.</title>
        <authorList>
            <person name="Chan A.P."/>
            <person name="Crabtree J."/>
            <person name="Zhao Q."/>
            <person name="Lorenzi H."/>
            <person name="Orvis J."/>
            <person name="Puiu D."/>
            <person name="Melake-Berhan A."/>
            <person name="Jones K.M."/>
            <person name="Redman J."/>
            <person name="Chen G."/>
            <person name="Cahoon E.B."/>
            <person name="Gedil M."/>
            <person name="Stanke M."/>
            <person name="Haas B.J."/>
            <person name="Wortman J.R."/>
            <person name="Fraser-Liggett C.M."/>
            <person name="Ravel J."/>
            <person name="Rabinowicz P.D."/>
        </authorList>
    </citation>
    <scope>NUCLEOTIDE SEQUENCE [LARGE SCALE GENOMIC DNA]</scope>
    <source>
        <strain evidence="2">cv. Hale</strain>
    </source>
</reference>
<proteinExistence type="predicted"/>
<dbReference type="InParanoid" id="B9SK40"/>
<dbReference type="AlphaFoldDB" id="B9SK40"/>
<name>B9SK40_RICCO</name>
<accession>B9SK40</accession>
<sequence>MRLDFFLGLRYNNISSDCPVNITKHSMSVCVEAYPLYPGPHCHVVVRILTYRLEF</sequence>
<gene>
    <name evidence="1" type="ORF">RCOM_1399750</name>
</gene>
<evidence type="ECO:0000313" key="2">
    <source>
        <dbReference type="Proteomes" id="UP000008311"/>
    </source>
</evidence>
<dbReference type="EMBL" id="EQ973998">
    <property type="protein sequence ID" value="EEF36030.1"/>
    <property type="molecule type" value="Genomic_DNA"/>
</dbReference>